<dbReference type="PROSITE" id="PS50893">
    <property type="entry name" value="ABC_TRANSPORTER_2"/>
    <property type="match status" value="1"/>
</dbReference>
<evidence type="ECO:0000313" key="4">
    <source>
        <dbReference type="EMBL" id="MBE8721735.1"/>
    </source>
</evidence>
<dbReference type="PANTHER" id="PTHR43582:SF2">
    <property type="entry name" value="LINEARMYCIN RESISTANCE ATP-BINDING PROTEIN LNRL"/>
    <property type="match status" value="1"/>
</dbReference>
<dbReference type="InterPro" id="IPR003593">
    <property type="entry name" value="AAA+_ATPase"/>
</dbReference>
<sequence>MDLQAIIHVENLSKQYKNSDFLAVDNLSLDIQKGEIFGLLGPNGAGKTTLISMLCGLIKPTSGHFSIDQKTYKENGLAIRESIGVVPQEYALYPTLTAHENLSYFGAMHGLEGKRLKELVNVSLEKMGLMRFANKQVGTFSGGMKRRVNLLAGVLHRPKVLFLDEPTVGVDVQSKNSIIDFLKALNGQGTTIVYTSHHLIEAQELCDRIAIIEGGKIIAQGTPAALIKSVVDARNLEDVFIAMTGRGLRDGI</sequence>
<dbReference type="InterPro" id="IPR027417">
    <property type="entry name" value="P-loop_NTPase"/>
</dbReference>
<evidence type="ECO:0000256" key="2">
    <source>
        <dbReference type="ARBA" id="ARBA00022840"/>
    </source>
</evidence>
<evidence type="ECO:0000256" key="1">
    <source>
        <dbReference type="ARBA" id="ARBA00022741"/>
    </source>
</evidence>
<accession>A0ABR9T8W5</accession>
<dbReference type="EMBL" id="PSKQ01000021">
    <property type="protein sequence ID" value="MBE8721735.1"/>
    <property type="molecule type" value="Genomic_DNA"/>
</dbReference>
<evidence type="ECO:0000259" key="3">
    <source>
        <dbReference type="PROSITE" id="PS50893"/>
    </source>
</evidence>
<comment type="caution">
    <text evidence="4">The sequence shown here is derived from an EMBL/GenBank/DDBJ whole genome shotgun (WGS) entry which is preliminary data.</text>
</comment>
<dbReference type="PROSITE" id="PS00211">
    <property type="entry name" value="ABC_TRANSPORTER_1"/>
    <property type="match status" value="1"/>
</dbReference>
<feature type="domain" description="ABC transporter" evidence="3">
    <location>
        <begin position="7"/>
        <end position="239"/>
    </location>
</feature>
<dbReference type="InterPro" id="IPR017871">
    <property type="entry name" value="ABC_transporter-like_CS"/>
</dbReference>
<dbReference type="SMART" id="SM00382">
    <property type="entry name" value="AAA"/>
    <property type="match status" value="1"/>
</dbReference>
<keyword evidence="1" id="KW-0547">Nucleotide-binding</keyword>
<name>A0ABR9T8W5_9SPHI</name>
<gene>
    <name evidence="4" type="ORF">C4F40_13495</name>
</gene>
<reference evidence="4 5" key="1">
    <citation type="submission" date="2018-02" db="EMBL/GenBank/DDBJ databases">
        <title>Sphingobacterium KA21.</title>
        <authorList>
            <person name="Vasarhelyi B.M."/>
            <person name="Deshmukh S."/>
            <person name="Balint B."/>
            <person name="Kukolya J."/>
        </authorList>
    </citation>
    <scope>NUCLEOTIDE SEQUENCE [LARGE SCALE GENOMIC DNA]</scope>
    <source>
        <strain evidence="4 5">Ka21</strain>
    </source>
</reference>
<dbReference type="InterPro" id="IPR003439">
    <property type="entry name" value="ABC_transporter-like_ATP-bd"/>
</dbReference>
<evidence type="ECO:0000313" key="5">
    <source>
        <dbReference type="Proteomes" id="UP000618319"/>
    </source>
</evidence>
<keyword evidence="2 4" id="KW-0067">ATP-binding</keyword>
<dbReference type="PANTHER" id="PTHR43582">
    <property type="entry name" value="LINEARMYCIN RESISTANCE ATP-BINDING PROTEIN LNRL"/>
    <property type="match status" value="1"/>
</dbReference>
<dbReference type="GO" id="GO:0005524">
    <property type="term" value="F:ATP binding"/>
    <property type="evidence" value="ECO:0007669"/>
    <property type="project" value="UniProtKB-KW"/>
</dbReference>
<dbReference type="Pfam" id="PF00005">
    <property type="entry name" value="ABC_tran"/>
    <property type="match status" value="1"/>
</dbReference>
<proteinExistence type="predicted"/>
<dbReference type="SUPFAM" id="SSF52540">
    <property type="entry name" value="P-loop containing nucleoside triphosphate hydrolases"/>
    <property type="match status" value="1"/>
</dbReference>
<dbReference type="RefSeq" id="WP_196939680.1">
    <property type="nucleotide sequence ID" value="NZ_MU158690.1"/>
</dbReference>
<dbReference type="Gene3D" id="3.40.50.300">
    <property type="entry name" value="P-loop containing nucleotide triphosphate hydrolases"/>
    <property type="match status" value="1"/>
</dbReference>
<dbReference type="Proteomes" id="UP000618319">
    <property type="component" value="Unassembled WGS sequence"/>
</dbReference>
<organism evidence="4 5">
    <name type="scientific">Sphingobacterium pedocola</name>
    <dbReference type="NCBI Taxonomy" id="2082722"/>
    <lineage>
        <taxon>Bacteria</taxon>
        <taxon>Pseudomonadati</taxon>
        <taxon>Bacteroidota</taxon>
        <taxon>Sphingobacteriia</taxon>
        <taxon>Sphingobacteriales</taxon>
        <taxon>Sphingobacteriaceae</taxon>
        <taxon>Sphingobacterium</taxon>
    </lineage>
</organism>
<protein>
    <submittedName>
        <fullName evidence="4">ABC transporter ATP-binding protein</fullName>
    </submittedName>
</protein>
<keyword evidence="5" id="KW-1185">Reference proteome</keyword>